<dbReference type="Xenbase" id="XB-GENE-5872064">
    <property type="gene designation" value="gh2"/>
</dbReference>
<dbReference type="AlphaFoldDB" id="A0A8J0SJR3"/>
<dbReference type="SUPFAM" id="SSF47266">
    <property type="entry name" value="4-helical cytokines"/>
    <property type="match status" value="1"/>
</dbReference>
<evidence type="ECO:0000256" key="1">
    <source>
        <dbReference type="ARBA" id="ARBA00004613"/>
    </source>
</evidence>
<dbReference type="Proteomes" id="UP000008143">
    <property type="component" value="Chromosome 4"/>
</dbReference>
<accession>A0A8J0SJR3</accession>
<dbReference type="GO" id="GO:0005615">
    <property type="term" value="C:extracellular space"/>
    <property type="evidence" value="ECO:0000318"/>
    <property type="project" value="GO_Central"/>
</dbReference>
<keyword evidence="3" id="KW-0964">Secreted</keyword>
<dbReference type="Pfam" id="PF00103">
    <property type="entry name" value="Hormone_1"/>
    <property type="match status" value="1"/>
</dbReference>
<feature type="transmembrane region" description="Helical" evidence="6">
    <location>
        <begin position="17"/>
        <end position="41"/>
    </location>
</feature>
<evidence type="ECO:0000256" key="5">
    <source>
        <dbReference type="RuleBase" id="RU003618"/>
    </source>
</evidence>
<dbReference type="KEGG" id="xtr:100490878"/>
<keyword evidence="6" id="KW-0472">Membrane</keyword>
<dbReference type="GO" id="GO:0008083">
    <property type="term" value="F:growth factor activity"/>
    <property type="evidence" value="ECO:0000318"/>
    <property type="project" value="GO_Central"/>
</dbReference>
<dbReference type="Gene3D" id="1.20.1250.10">
    <property type="match status" value="1"/>
</dbReference>
<protein>
    <submittedName>
        <fullName evidence="8">Somatotropin-B</fullName>
    </submittedName>
</protein>
<dbReference type="InterPro" id="IPR018116">
    <property type="entry name" value="Somatotropin_CS"/>
</dbReference>
<dbReference type="PRINTS" id="PR00836">
    <property type="entry name" value="SOMATOTROPIN"/>
</dbReference>
<name>A0A8J0SJR3_XENTR</name>
<evidence type="ECO:0000313" key="8">
    <source>
        <dbReference type="RefSeq" id="XP_012817270.2"/>
    </source>
</evidence>
<reference evidence="8" key="1">
    <citation type="submission" date="2025-08" db="UniProtKB">
        <authorList>
            <consortium name="RefSeq"/>
        </authorList>
    </citation>
    <scope>IDENTIFICATION</scope>
    <source>
        <strain evidence="8">Nigerian</strain>
        <tissue evidence="8">Liver and blood</tissue>
    </source>
</reference>
<dbReference type="InterPro" id="IPR001400">
    <property type="entry name" value="Somatotropin/Prolactin"/>
</dbReference>
<dbReference type="GO" id="GO:0005131">
    <property type="term" value="F:growth hormone receptor binding"/>
    <property type="evidence" value="ECO:0000318"/>
    <property type="project" value="GO_Central"/>
</dbReference>
<dbReference type="GO" id="GO:0031667">
    <property type="term" value="P:response to nutrient levels"/>
    <property type="evidence" value="ECO:0000318"/>
    <property type="project" value="GO_Central"/>
</dbReference>
<dbReference type="GO" id="GO:0046427">
    <property type="term" value="P:positive regulation of receptor signaling pathway via JAK-STAT"/>
    <property type="evidence" value="ECO:0000318"/>
    <property type="project" value="GO_Central"/>
</dbReference>
<evidence type="ECO:0000256" key="6">
    <source>
        <dbReference type="SAM" id="Phobius"/>
    </source>
</evidence>
<dbReference type="PROSITE" id="PS00266">
    <property type="entry name" value="SOMATOTROPIN_1"/>
    <property type="match status" value="1"/>
</dbReference>
<feature type="transmembrane region" description="Helical" evidence="6">
    <location>
        <begin position="62"/>
        <end position="81"/>
    </location>
</feature>
<dbReference type="RefSeq" id="XP_012817270.2">
    <property type="nucleotide sequence ID" value="XM_012961816.3"/>
</dbReference>
<proteinExistence type="inferred from homology"/>
<dbReference type="GO" id="GO:0060396">
    <property type="term" value="P:growth hormone receptor signaling pathway"/>
    <property type="evidence" value="ECO:0000318"/>
    <property type="project" value="GO_Central"/>
</dbReference>
<dbReference type="InterPro" id="IPR009079">
    <property type="entry name" value="4_helix_cytokine-like_core"/>
</dbReference>
<evidence type="ECO:0000256" key="4">
    <source>
        <dbReference type="ARBA" id="ARBA00022702"/>
    </source>
</evidence>
<comment type="subcellular location">
    <subcellularLocation>
        <location evidence="1 5">Secreted</location>
    </subcellularLocation>
</comment>
<comment type="similarity">
    <text evidence="2 5">Belongs to the somatotropin/prolactin family.</text>
</comment>
<dbReference type="InterPro" id="IPR034975">
    <property type="entry name" value="Somatotropin"/>
</dbReference>
<dbReference type="PANTHER" id="PTHR11417:SF2">
    <property type="entry name" value="SOMATOTROPIN"/>
    <property type="match status" value="1"/>
</dbReference>
<dbReference type="OMA" id="DINMRTD"/>
<organism evidence="7 8">
    <name type="scientific">Xenopus tropicalis</name>
    <name type="common">Western clawed frog</name>
    <name type="synonym">Silurana tropicalis</name>
    <dbReference type="NCBI Taxonomy" id="8364"/>
    <lineage>
        <taxon>Eukaryota</taxon>
        <taxon>Metazoa</taxon>
        <taxon>Chordata</taxon>
        <taxon>Craniata</taxon>
        <taxon>Vertebrata</taxon>
        <taxon>Euteleostomi</taxon>
        <taxon>Amphibia</taxon>
        <taxon>Batrachia</taxon>
        <taxon>Anura</taxon>
        <taxon>Pipoidea</taxon>
        <taxon>Pipidae</taxon>
        <taxon>Xenopodinae</taxon>
        <taxon>Xenopus</taxon>
        <taxon>Silurana</taxon>
    </lineage>
</organism>
<evidence type="ECO:0000256" key="2">
    <source>
        <dbReference type="ARBA" id="ARBA00008474"/>
    </source>
</evidence>
<dbReference type="CTD" id="2689"/>
<keyword evidence="4 5" id="KW-0372">Hormone</keyword>
<gene>
    <name evidence="8 9" type="primary">gh2</name>
</gene>
<dbReference type="OrthoDB" id="9925773at2759"/>
<dbReference type="PROSITE" id="PS00338">
    <property type="entry name" value="SOMATOTROPIN_2"/>
    <property type="match status" value="1"/>
</dbReference>
<keyword evidence="6" id="KW-0812">Transmembrane</keyword>
<evidence type="ECO:0000313" key="7">
    <source>
        <dbReference type="Proteomes" id="UP000008143"/>
    </source>
</evidence>
<dbReference type="AGR" id="Xenbase:XB-GENE-5872064"/>
<dbReference type="PANTHER" id="PTHR11417">
    <property type="entry name" value="SOMATOTROPIN,PROLACTIN"/>
    <property type="match status" value="1"/>
</dbReference>
<evidence type="ECO:0000256" key="3">
    <source>
        <dbReference type="ARBA" id="ARBA00022525"/>
    </source>
</evidence>
<dbReference type="GO" id="GO:0048513">
    <property type="term" value="P:animal organ development"/>
    <property type="evidence" value="ECO:0000318"/>
    <property type="project" value="GO_Central"/>
</dbReference>
<sequence>MSCNLVSVKCMATFRGSFVACMASVAVASTLSLKAIYNVTLKVVGFASSSRSITKARTDSKVFSGFCSSFGLLLILSFQNVPYVGGFPNVPLFSLLTNAVNRAQYLHMLAADIHKDYERTYITEDLRRSMKNTQVVSCYSENIPAPTDKDNTHQKSDMDLLRYSLTLIQSWLNPVQALHRLFRNSDVYERLKYLEEGIQSLIRELEDGNFRSYTFMRTPYERLDINMRTDDGLLKVYGLLSCFKKDMHKVETYMKVMKCRHFAESKCAI</sequence>
<dbReference type="GO" id="GO:0005179">
    <property type="term" value="F:hormone activity"/>
    <property type="evidence" value="ECO:0000318"/>
    <property type="project" value="GO_Central"/>
</dbReference>
<dbReference type="GeneID" id="100490878"/>
<keyword evidence="6" id="KW-1133">Transmembrane helix</keyword>
<evidence type="ECO:0000313" key="9">
    <source>
        <dbReference type="Xenbase" id="XB-GENE-5872064"/>
    </source>
</evidence>
<dbReference type="CDD" id="cd10285">
    <property type="entry name" value="somatotropin_like"/>
    <property type="match status" value="1"/>
</dbReference>
<keyword evidence="7" id="KW-1185">Reference proteome</keyword>